<keyword evidence="3" id="KW-0238">DNA-binding</keyword>
<evidence type="ECO:0000313" key="10">
    <source>
        <dbReference type="Proteomes" id="UP000008810"/>
    </source>
</evidence>
<evidence type="ECO:0000256" key="1">
    <source>
        <dbReference type="ARBA" id="ARBA00004123"/>
    </source>
</evidence>
<reference evidence="9" key="3">
    <citation type="submission" date="2018-08" db="UniProtKB">
        <authorList>
            <consortium name="EnsemblPlants"/>
        </authorList>
    </citation>
    <scope>IDENTIFICATION</scope>
    <source>
        <strain evidence="9">cv. Bd21</strain>
    </source>
</reference>
<evidence type="ECO:0000313" key="8">
    <source>
        <dbReference type="EMBL" id="KQJ86038.2"/>
    </source>
</evidence>
<evidence type="ECO:0000256" key="3">
    <source>
        <dbReference type="ARBA" id="ARBA00023125"/>
    </source>
</evidence>
<protein>
    <recommendedName>
        <fullName evidence="7">TF-B3 domain-containing protein</fullName>
    </recommendedName>
</protein>
<dbReference type="PROSITE" id="PS50863">
    <property type="entry name" value="B3"/>
    <property type="match status" value="2"/>
</dbReference>
<organism evidence="8">
    <name type="scientific">Brachypodium distachyon</name>
    <name type="common">Purple false brome</name>
    <name type="synonym">Trachynia distachya</name>
    <dbReference type="NCBI Taxonomy" id="15368"/>
    <lineage>
        <taxon>Eukaryota</taxon>
        <taxon>Viridiplantae</taxon>
        <taxon>Streptophyta</taxon>
        <taxon>Embryophyta</taxon>
        <taxon>Tracheophyta</taxon>
        <taxon>Spermatophyta</taxon>
        <taxon>Magnoliopsida</taxon>
        <taxon>Liliopsida</taxon>
        <taxon>Poales</taxon>
        <taxon>Poaceae</taxon>
        <taxon>BOP clade</taxon>
        <taxon>Pooideae</taxon>
        <taxon>Stipodae</taxon>
        <taxon>Brachypodieae</taxon>
        <taxon>Brachypodium</taxon>
    </lineage>
</organism>
<gene>
    <name evidence="8" type="ORF">BRADI_4g02991v3</name>
</gene>
<dbReference type="InterPro" id="IPR003340">
    <property type="entry name" value="B3_DNA-bd"/>
</dbReference>
<dbReference type="PANTHER" id="PTHR31391:SF70">
    <property type="entry name" value="B3 DOMAIN-CONTAINING PROTEIN OS03G0622200"/>
    <property type="match status" value="1"/>
</dbReference>
<keyword evidence="10" id="KW-1185">Reference proteome</keyword>
<dbReference type="Pfam" id="PF02362">
    <property type="entry name" value="B3"/>
    <property type="match status" value="2"/>
</dbReference>
<feature type="domain" description="TF-B3" evidence="7">
    <location>
        <begin position="28"/>
        <end position="123"/>
    </location>
</feature>
<dbReference type="EMBL" id="CM000883">
    <property type="protein sequence ID" value="KQJ86038.2"/>
    <property type="molecule type" value="Genomic_DNA"/>
</dbReference>
<evidence type="ECO:0000256" key="5">
    <source>
        <dbReference type="ARBA" id="ARBA00023242"/>
    </source>
</evidence>
<dbReference type="PANTHER" id="PTHR31391">
    <property type="entry name" value="B3 DOMAIN-CONTAINING PROTEIN OS11G0197600-RELATED"/>
    <property type="match status" value="1"/>
</dbReference>
<sequence>MDEEGKGRCERCKEWQEHFYWEHMDVSKMRFFKLMTGDFEQHISIPEKVASKFIRQMQIVEGFDLKAPSGETWHVGVTKVANELFFRLGWRDFAKAHELQENDLVLFTFTGNSSFEVLIFDASGCEKLSSLFSGKMREHFDDLGGQHVEQHSLIDDCDDNDDNDSDDNDDNDSGEDDSESLPSLSVESSHKKSSTSKKFSAKTKPRKEPSQSPTSSSCDDVKHETSDGDESDHEPYYSRSAKRLLDTEKREIIGLALIQPDNPAFMTVLQTSNVQGKHKFLIIPIEFAADHLQRKSHDVLLIRPGREDKWYVRHYQGSSSRGFKCQPWAKFVRDNRLHEGDVCVFELIKCARRKTKKAAMAMMVVHVARRRKADSRFVAVG</sequence>
<accession>A0A0Q3EEB9</accession>
<name>A0A0Q3EEB9_BRADI</name>
<feature type="compositionally biased region" description="Acidic residues" evidence="6">
    <location>
        <begin position="155"/>
        <end position="179"/>
    </location>
</feature>
<dbReference type="OrthoDB" id="590488at2759"/>
<dbReference type="Gene3D" id="2.40.330.10">
    <property type="entry name" value="DNA-binding pseudobarrel domain"/>
    <property type="match status" value="2"/>
</dbReference>
<dbReference type="EnsemblPlants" id="KQJ86038">
    <property type="protein sequence ID" value="KQJ86038"/>
    <property type="gene ID" value="BRADI_4g02991v3"/>
</dbReference>
<dbReference type="SUPFAM" id="SSF101936">
    <property type="entry name" value="DNA-binding pseudobarrel domain"/>
    <property type="match status" value="2"/>
</dbReference>
<dbReference type="Gramene" id="KQJ86038">
    <property type="protein sequence ID" value="KQJ86038"/>
    <property type="gene ID" value="BRADI_4g02991v3"/>
</dbReference>
<dbReference type="InParanoid" id="A0A0Q3EEB9"/>
<dbReference type="STRING" id="15368.A0A0Q3EEB9"/>
<keyword evidence="4" id="KW-0804">Transcription</keyword>
<feature type="region of interest" description="Disordered" evidence="6">
    <location>
        <begin position="153"/>
        <end position="241"/>
    </location>
</feature>
<reference evidence="8" key="2">
    <citation type="submission" date="2017-06" db="EMBL/GenBank/DDBJ databases">
        <title>WGS assembly of Brachypodium distachyon.</title>
        <authorList>
            <consortium name="The International Brachypodium Initiative"/>
            <person name="Lucas S."/>
            <person name="Harmon-Smith M."/>
            <person name="Lail K."/>
            <person name="Tice H."/>
            <person name="Grimwood J."/>
            <person name="Bruce D."/>
            <person name="Barry K."/>
            <person name="Shu S."/>
            <person name="Lindquist E."/>
            <person name="Wang M."/>
            <person name="Pitluck S."/>
            <person name="Vogel J.P."/>
            <person name="Garvin D.F."/>
            <person name="Mockler T.C."/>
            <person name="Schmutz J."/>
            <person name="Rokhsar D."/>
            <person name="Bevan M.W."/>
        </authorList>
    </citation>
    <scope>NUCLEOTIDE SEQUENCE</scope>
    <source>
        <strain evidence="8">Bd21</strain>
    </source>
</reference>
<dbReference type="CDD" id="cd10017">
    <property type="entry name" value="B3_DNA"/>
    <property type="match status" value="2"/>
</dbReference>
<dbReference type="AlphaFoldDB" id="A0A0Q3EEB9"/>
<feature type="domain" description="TF-B3" evidence="7">
    <location>
        <begin position="266"/>
        <end position="368"/>
    </location>
</feature>
<dbReference type="GO" id="GO:0003677">
    <property type="term" value="F:DNA binding"/>
    <property type="evidence" value="ECO:0007669"/>
    <property type="project" value="UniProtKB-KW"/>
</dbReference>
<proteinExistence type="predicted"/>
<reference evidence="8 9" key="1">
    <citation type="journal article" date="2010" name="Nature">
        <title>Genome sequencing and analysis of the model grass Brachypodium distachyon.</title>
        <authorList>
            <consortium name="International Brachypodium Initiative"/>
        </authorList>
    </citation>
    <scope>NUCLEOTIDE SEQUENCE [LARGE SCALE GENOMIC DNA]</scope>
    <source>
        <strain evidence="8 9">Bd21</strain>
    </source>
</reference>
<evidence type="ECO:0000256" key="2">
    <source>
        <dbReference type="ARBA" id="ARBA00023015"/>
    </source>
</evidence>
<keyword evidence="2" id="KW-0805">Transcription regulation</keyword>
<evidence type="ECO:0000313" key="9">
    <source>
        <dbReference type="EnsemblPlants" id="KQJ86038"/>
    </source>
</evidence>
<keyword evidence="5" id="KW-0539">Nucleus</keyword>
<dbReference type="InterPro" id="IPR044837">
    <property type="entry name" value="REM16-like"/>
</dbReference>
<dbReference type="SMART" id="SM01019">
    <property type="entry name" value="B3"/>
    <property type="match status" value="2"/>
</dbReference>
<evidence type="ECO:0000256" key="4">
    <source>
        <dbReference type="ARBA" id="ARBA00023163"/>
    </source>
</evidence>
<dbReference type="InterPro" id="IPR015300">
    <property type="entry name" value="DNA-bd_pseudobarrel_sf"/>
</dbReference>
<dbReference type="GO" id="GO:0005634">
    <property type="term" value="C:nucleus"/>
    <property type="evidence" value="ECO:0007669"/>
    <property type="project" value="UniProtKB-SubCell"/>
</dbReference>
<dbReference type="Proteomes" id="UP000008810">
    <property type="component" value="Chromosome 4"/>
</dbReference>
<feature type="compositionally biased region" description="Basic residues" evidence="6">
    <location>
        <begin position="191"/>
        <end position="205"/>
    </location>
</feature>
<evidence type="ECO:0000259" key="7">
    <source>
        <dbReference type="PROSITE" id="PS50863"/>
    </source>
</evidence>
<evidence type="ECO:0000256" key="6">
    <source>
        <dbReference type="SAM" id="MobiDB-lite"/>
    </source>
</evidence>
<comment type="subcellular location">
    <subcellularLocation>
        <location evidence="1">Nucleus</location>
    </subcellularLocation>
</comment>